<protein>
    <recommendedName>
        <fullName evidence="4">Secreted protein</fullName>
    </recommendedName>
</protein>
<comment type="caution">
    <text evidence="2">The sequence shown here is derived from an EMBL/GenBank/DDBJ whole genome shotgun (WGS) entry which is preliminary data.</text>
</comment>
<evidence type="ECO:0000256" key="1">
    <source>
        <dbReference type="SAM" id="SignalP"/>
    </source>
</evidence>
<dbReference type="Proteomes" id="UP000811246">
    <property type="component" value="Chromosome 7"/>
</dbReference>
<accession>A0A922JFB6</accession>
<evidence type="ECO:0008006" key="4">
    <source>
        <dbReference type="Google" id="ProtNLM"/>
    </source>
</evidence>
<reference evidence="2" key="1">
    <citation type="submission" date="2021-01" db="EMBL/GenBank/DDBJ databases">
        <authorList>
            <person name="Lovell J.T."/>
            <person name="Bentley N."/>
            <person name="Bhattarai G."/>
            <person name="Jenkins J.W."/>
            <person name="Sreedasyam A."/>
            <person name="Alarcon Y."/>
            <person name="Bock C."/>
            <person name="Boston L."/>
            <person name="Carlson J."/>
            <person name="Cervantes K."/>
            <person name="Clermont K."/>
            <person name="Krom N."/>
            <person name="Kubenka K."/>
            <person name="Mamidi S."/>
            <person name="Mattison C."/>
            <person name="Monteros M."/>
            <person name="Pisani C."/>
            <person name="Plott C."/>
            <person name="Rajasekar S."/>
            <person name="Rhein H.S."/>
            <person name="Rohla C."/>
            <person name="Song M."/>
            <person name="Hilaire R.S."/>
            <person name="Shu S."/>
            <person name="Wells L."/>
            <person name="Wang X."/>
            <person name="Webber J."/>
            <person name="Heerema R.J."/>
            <person name="Klein P."/>
            <person name="Conner P."/>
            <person name="Grauke L."/>
            <person name="Grimwood J."/>
            <person name="Schmutz J."/>
            <person name="Randall J.J."/>
        </authorList>
    </citation>
    <scope>NUCLEOTIDE SEQUENCE</scope>
    <source>
        <tissue evidence="2">Leaf</tissue>
    </source>
</reference>
<organism evidence="2 3">
    <name type="scientific">Carya illinoinensis</name>
    <name type="common">Pecan</name>
    <dbReference type="NCBI Taxonomy" id="32201"/>
    <lineage>
        <taxon>Eukaryota</taxon>
        <taxon>Viridiplantae</taxon>
        <taxon>Streptophyta</taxon>
        <taxon>Embryophyta</taxon>
        <taxon>Tracheophyta</taxon>
        <taxon>Spermatophyta</taxon>
        <taxon>Magnoliopsida</taxon>
        <taxon>eudicotyledons</taxon>
        <taxon>Gunneridae</taxon>
        <taxon>Pentapetalae</taxon>
        <taxon>rosids</taxon>
        <taxon>fabids</taxon>
        <taxon>Fagales</taxon>
        <taxon>Juglandaceae</taxon>
        <taxon>Carya</taxon>
    </lineage>
</organism>
<keyword evidence="1" id="KW-0732">Signal</keyword>
<feature type="chain" id="PRO_5037714826" description="Secreted protein" evidence="1">
    <location>
        <begin position="26"/>
        <end position="119"/>
    </location>
</feature>
<sequence length="119" mass="13952">MVFFLSVKMSFGIFLFKWLLPSSLKYPHLNQVWEFFFSAILLPKFQVAFSSLKCPHLMASTFYFIFNFSQTLTWQPVTRRLHPAVVSSRIEKKKKGSRLQHVSFCNSARPSRTLDMLPL</sequence>
<name>A0A922JFB6_CARIL</name>
<feature type="signal peptide" evidence="1">
    <location>
        <begin position="1"/>
        <end position="25"/>
    </location>
</feature>
<proteinExistence type="predicted"/>
<dbReference type="AlphaFoldDB" id="A0A922JFB6"/>
<gene>
    <name evidence="2" type="ORF">I3842_07G185900</name>
</gene>
<dbReference type="EMBL" id="CM031831">
    <property type="protein sequence ID" value="KAG6705575.1"/>
    <property type="molecule type" value="Genomic_DNA"/>
</dbReference>
<evidence type="ECO:0000313" key="2">
    <source>
        <dbReference type="EMBL" id="KAG6705575.1"/>
    </source>
</evidence>
<evidence type="ECO:0000313" key="3">
    <source>
        <dbReference type="Proteomes" id="UP000811246"/>
    </source>
</evidence>